<reference evidence="2 3" key="1">
    <citation type="submission" date="2018-03" db="EMBL/GenBank/DDBJ databases">
        <title>Genomic framework for the identification of Micromonospora saelicesensis and Micromonospora noduli.</title>
        <authorList>
            <person name="Riesco R."/>
            <person name="Trujillo M.E."/>
        </authorList>
    </citation>
    <scope>NUCLEOTIDE SEQUENCE [LARGE SCALE GENOMIC DNA]</scope>
    <source>
        <strain evidence="2 3">GAR05</strain>
    </source>
</reference>
<evidence type="ECO:0000313" key="2">
    <source>
        <dbReference type="EMBL" id="RAO03662.1"/>
    </source>
</evidence>
<dbReference type="Proteomes" id="UP000249334">
    <property type="component" value="Unassembled WGS sequence"/>
</dbReference>
<feature type="region of interest" description="Disordered" evidence="1">
    <location>
        <begin position="66"/>
        <end position="139"/>
    </location>
</feature>
<sequence length="288" mass="30447">MLPGPLVGGLRGQSEQLAGADPIRVVELVQLGELSVVPELVQVPLGHLPEVVAPCHPVHRRGLGVRRRGTGCGQPRSGHAEQPAPGHRRGRVGCRRGAGRRGQGGDGRCGRTRVHRSSVDRRGAGGGRAGHQDQRDRADQRGGCLLLAAHPGQLRRRPAQGLCTQLDEDGEGERGPAEPTGHGQRPQEELTVVPAGQRGAHLADRGEVVGQGVTGEGEQRDRRADQQHQEHGQRADAGEDPSGPPYDGPTRYGHGCLPSYGVAVMARAVASPVTVTAFSWTNGPIIER</sequence>
<feature type="compositionally biased region" description="Basic residues" evidence="1">
    <location>
        <begin position="86"/>
        <end position="99"/>
    </location>
</feature>
<name>A0ABX9CNZ6_9ACTN</name>
<organism evidence="2 3">
    <name type="scientific">Micromonospora saelicesensis</name>
    <dbReference type="NCBI Taxonomy" id="285676"/>
    <lineage>
        <taxon>Bacteria</taxon>
        <taxon>Bacillati</taxon>
        <taxon>Actinomycetota</taxon>
        <taxon>Actinomycetes</taxon>
        <taxon>Micromonosporales</taxon>
        <taxon>Micromonosporaceae</taxon>
        <taxon>Micromonospora</taxon>
    </lineage>
</organism>
<feature type="compositionally biased region" description="Basic and acidic residues" evidence="1">
    <location>
        <begin position="217"/>
        <end position="237"/>
    </location>
</feature>
<evidence type="ECO:0000256" key="1">
    <source>
        <dbReference type="SAM" id="MobiDB-lite"/>
    </source>
</evidence>
<dbReference type="EMBL" id="PXXW01000008">
    <property type="protein sequence ID" value="RAO03662.1"/>
    <property type="molecule type" value="Genomic_DNA"/>
</dbReference>
<comment type="caution">
    <text evidence="2">The sequence shown here is derived from an EMBL/GenBank/DDBJ whole genome shotgun (WGS) entry which is preliminary data.</text>
</comment>
<proteinExistence type="predicted"/>
<accession>A0ABX9CNZ6</accession>
<protein>
    <submittedName>
        <fullName evidence="2">Uncharacterized protein</fullName>
    </submittedName>
</protein>
<feature type="compositionally biased region" description="Basic and acidic residues" evidence="1">
    <location>
        <begin position="130"/>
        <end position="139"/>
    </location>
</feature>
<feature type="region of interest" description="Disordered" evidence="1">
    <location>
        <begin position="165"/>
        <end position="250"/>
    </location>
</feature>
<gene>
    <name evidence="2" type="ORF">GAR05_00642</name>
</gene>
<keyword evidence="3" id="KW-1185">Reference proteome</keyword>
<evidence type="ECO:0000313" key="3">
    <source>
        <dbReference type="Proteomes" id="UP000249334"/>
    </source>
</evidence>